<evidence type="ECO:0000313" key="9">
    <source>
        <dbReference type="Proteomes" id="UP001595945"/>
    </source>
</evidence>
<feature type="transmembrane region" description="Helical" evidence="7">
    <location>
        <begin position="282"/>
        <end position="304"/>
    </location>
</feature>
<reference evidence="8 9" key="1">
    <citation type="journal article" date="2019" name="Int. J. Syst. Evol. Microbiol.">
        <title>The Global Catalogue of Microorganisms (GCM) 10K type strain sequencing project: providing services to taxonomists for standard genome sequencing and annotation.</title>
        <authorList>
            <consortium name="The Broad Institute Genomics Platform"/>
            <consortium name="The Broad Institute Genome Sequencing Center for Infectious Disease"/>
            <person name="Wu L."/>
            <person name="Ma J."/>
        </authorList>
    </citation>
    <scope>NUCLEOTIDE SEQUENCE [LARGE SCALE GENOMIC DNA]</scope>
    <source>
        <strain evidence="8 9">XZYJ18</strain>
    </source>
</reference>
<feature type="transmembrane region" description="Helical" evidence="7">
    <location>
        <begin position="324"/>
        <end position="344"/>
    </location>
</feature>
<dbReference type="InterPro" id="IPR018584">
    <property type="entry name" value="GT87"/>
</dbReference>
<evidence type="ECO:0000256" key="4">
    <source>
        <dbReference type="ARBA" id="ARBA00022692"/>
    </source>
</evidence>
<feature type="transmembrane region" description="Helical" evidence="7">
    <location>
        <begin position="236"/>
        <end position="252"/>
    </location>
</feature>
<keyword evidence="8" id="KW-0328">Glycosyltransferase</keyword>
<keyword evidence="6 7" id="KW-0472">Membrane</keyword>
<keyword evidence="9" id="KW-1185">Reference proteome</keyword>
<dbReference type="Proteomes" id="UP001595945">
    <property type="component" value="Unassembled WGS sequence"/>
</dbReference>
<evidence type="ECO:0000256" key="7">
    <source>
        <dbReference type="SAM" id="Phobius"/>
    </source>
</evidence>
<feature type="transmembrane region" description="Helical" evidence="7">
    <location>
        <begin position="34"/>
        <end position="56"/>
    </location>
</feature>
<dbReference type="Pfam" id="PF09594">
    <property type="entry name" value="GT87"/>
    <property type="match status" value="1"/>
</dbReference>
<organism evidence="8 9">
    <name type="scientific">Halorussus aquaticus</name>
    <dbReference type="NCBI Taxonomy" id="2953748"/>
    <lineage>
        <taxon>Archaea</taxon>
        <taxon>Methanobacteriati</taxon>
        <taxon>Methanobacteriota</taxon>
        <taxon>Stenosarchaea group</taxon>
        <taxon>Halobacteria</taxon>
        <taxon>Halobacteriales</taxon>
        <taxon>Haladaptataceae</taxon>
        <taxon>Halorussus</taxon>
    </lineage>
</organism>
<evidence type="ECO:0000256" key="1">
    <source>
        <dbReference type="ARBA" id="ARBA00004651"/>
    </source>
</evidence>
<comment type="subcellular location">
    <subcellularLocation>
        <location evidence="1">Cell membrane</location>
        <topology evidence="1">Multi-pass membrane protein</topology>
    </subcellularLocation>
</comment>
<feature type="transmembrane region" description="Helical" evidence="7">
    <location>
        <begin position="68"/>
        <end position="99"/>
    </location>
</feature>
<protein>
    <submittedName>
        <fullName evidence="8">Glycosyltransferase family 87 protein</fullName>
        <ecNumber evidence="8">2.4.-.-</ecNumber>
    </submittedName>
</protein>
<feature type="transmembrane region" description="Helical" evidence="7">
    <location>
        <begin position="111"/>
        <end position="134"/>
    </location>
</feature>
<dbReference type="GO" id="GO:0016757">
    <property type="term" value="F:glycosyltransferase activity"/>
    <property type="evidence" value="ECO:0007669"/>
    <property type="project" value="UniProtKB-KW"/>
</dbReference>
<dbReference type="AlphaFoldDB" id="A0ABD5Q2G5"/>
<evidence type="ECO:0000313" key="8">
    <source>
        <dbReference type="EMBL" id="MFC4824803.1"/>
    </source>
</evidence>
<evidence type="ECO:0000256" key="2">
    <source>
        <dbReference type="ARBA" id="ARBA00022475"/>
    </source>
</evidence>
<sequence length="349" mass="37802">MNEQYSSQHGEFIYPPVTLLYFAVYTLFPFTIAYGIQLVVSLVAASYAAWAAVQTIRTHRSLSRTDSVLIGLFFLFSACSLAALSLGQINLLLLALLVFGYRRLADNEQLAAGASFAVAAIPKLFPGLLGLYLLSRRAWRAALSAIAVGVGGMLVGALVFGYELTRNYFVWLVTNRGIKTGTLSASTPPSEDLYIVTLMRPLANVFPSLDVSGYFVLSLVLLLPVLGYVYAGVSGVRDDLVAFLATLVVMVILVPPQLIYGVFIYFPLVVLYYLTHDHRRRAIFGVSLVLINVIFVPEQFATALQALSLPSPFVADVIGVVRPLLGFASVPLLGFLAALLGCVVHRATA</sequence>
<keyword evidence="5 7" id="KW-1133">Transmembrane helix</keyword>
<evidence type="ECO:0000256" key="3">
    <source>
        <dbReference type="ARBA" id="ARBA00022679"/>
    </source>
</evidence>
<dbReference type="EC" id="2.4.-.-" evidence="8"/>
<comment type="caution">
    <text evidence="8">The sequence shown here is derived from an EMBL/GenBank/DDBJ whole genome shotgun (WGS) entry which is preliminary data.</text>
</comment>
<accession>A0ABD5Q2G5</accession>
<keyword evidence="2" id="KW-1003">Cell membrane</keyword>
<dbReference type="GO" id="GO:0005886">
    <property type="term" value="C:plasma membrane"/>
    <property type="evidence" value="ECO:0007669"/>
    <property type="project" value="UniProtKB-SubCell"/>
</dbReference>
<feature type="transmembrane region" description="Helical" evidence="7">
    <location>
        <begin position="211"/>
        <end position="229"/>
    </location>
</feature>
<evidence type="ECO:0000256" key="6">
    <source>
        <dbReference type="ARBA" id="ARBA00023136"/>
    </source>
</evidence>
<evidence type="ECO:0000256" key="5">
    <source>
        <dbReference type="ARBA" id="ARBA00022989"/>
    </source>
</evidence>
<feature type="transmembrane region" description="Helical" evidence="7">
    <location>
        <begin position="141"/>
        <end position="162"/>
    </location>
</feature>
<keyword evidence="4 7" id="KW-0812">Transmembrane</keyword>
<dbReference type="EMBL" id="JBHSHT010000001">
    <property type="protein sequence ID" value="MFC4824803.1"/>
    <property type="molecule type" value="Genomic_DNA"/>
</dbReference>
<name>A0ABD5Q2G5_9EURY</name>
<gene>
    <name evidence="8" type="ORF">ACFO9K_11090</name>
</gene>
<proteinExistence type="predicted"/>
<dbReference type="RefSeq" id="WP_379793311.1">
    <property type="nucleotide sequence ID" value="NZ_JBHSFC010000001.1"/>
</dbReference>
<keyword evidence="3 8" id="KW-0808">Transferase</keyword>
<feature type="transmembrane region" description="Helical" evidence="7">
    <location>
        <begin position="258"/>
        <end position="275"/>
    </location>
</feature>